<feature type="region of interest" description="Disordered" evidence="3">
    <location>
        <begin position="72"/>
        <end position="95"/>
    </location>
</feature>
<evidence type="ECO:0000256" key="2">
    <source>
        <dbReference type="ARBA" id="ARBA00022837"/>
    </source>
</evidence>
<keyword evidence="2" id="KW-0106">Calcium</keyword>
<evidence type="ECO:0000256" key="3">
    <source>
        <dbReference type="SAM" id="MobiDB-lite"/>
    </source>
</evidence>
<comment type="caution">
    <text evidence="5">The sequence shown here is derived from an EMBL/GenBank/DDBJ whole genome shotgun (WGS) entry which is preliminary data.</text>
</comment>
<evidence type="ECO:0000259" key="4">
    <source>
        <dbReference type="PROSITE" id="PS50004"/>
    </source>
</evidence>
<feature type="compositionally biased region" description="Polar residues" evidence="3">
    <location>
        <begin position="638"/>
        <end position="652"/>
    </location>
</feature>
<evidence type="ECO:0000313" key="5">
    <source>
        <dbReference type="EMBL" id="KAH8106201.1"/>
    </source>
</evidence>
<keyword evidence="6" id="KW-1185">Reference proteome</keyword>
<dbReference type="SUPFAM" id="SSF49562">
    <property type="entry name" value="C2 domain (Calcium/lipid-binding domain, CaLB)"/>
    <property type="match status" value="1"/>
</dbReference>
<evidence type="ECO:0000256" key="1">
    <source>
        <dbReference type="ARBA" id="ARBA00022723"/>
    </source>
</evidence>
<dbReference type="Pfam" id="PF00168">
    <property type="entry name" value="C2"/>
    <property type="match status" value="1"/>
</dbReference>
<feature type="compositionally biased region" description="Polar residues" evidence="3">
    <location>
        <begin position="245"/>
        <end position="256"/>
    </location>
</feature>
<reference evidence="5" key="1">
    <citation type="journal article" date="2021" name="New Phytol.">
        <title>Evolutionary innovations through gain and loss of genes in the ectomycorrhizal Boletales.</title>
        <authorList>
            <person name="Wu G."/>
            <person name="Miyauchi S."/>
            <person name="Morin E."/>
            <person name="Kuo A."/>
            <person name="Drula E."/>
            <person name="Varga T."/>
            <person name="Kohler A."/>
            <person name="Feng B."/>
            <person name="Cao Y."/>
            <person name="Lipzen A."/>
            <person name="Daum C."/>
            <person name="Hundley H."/>
            <person name="Pangilinan J."/>
            <person name="Johnson J."/>
            <person name="Barry K."/>
            <person name="LaButti K."/>
            <person name="Ng V."/>
            <person name="Ahrendt S."/>
            <person name="Min B."/>
            <person name="Choi I.G."/>
            <person name="Park H."/>
            <person name="Plett J.M."/>
            <person name="Magnuson J."/>
            <person name="Spatafora J.W."/>
            <person name="Nagy L.G."/>
            <person name="Henrissat B."/>
            <person name="Grigoriev I.V."/>
            <person name="Yang Z.L."/>
            <person name="Xu J."/>
            <person name="Martin F.M."/>
        </authorList>
    </citation>
    <scope>NUCLEOTIDE SEQUENCE</scope>
    <source>
        <strain evidence="5">KKN 215</strain>
    </source>
</reference>
<feature type="region of interest" description="Disordered" evidence="3">
    <location>
        <begin position="162"/>
        <end position="223"/>
    </location>
</feature>
<feature type="compositionally biased region" description="Polar residues" evidence="3">
    <location>
        <begin position="269"/>
        <end position="284"/>
    </location>
</feature>
<proteinExistence type="predicted"/>
<feature type="compositionally biased region" description="Pro residues" evidence="3">
    <location>
        <begin position="478"/>
        <end position="488"/>
    </location>
</feature>
<protein>
    <recommendedName>
        <fullName evidence="4">C2 domain-containing protein</fullName>
    </recommendedName>
</protein>
<keyword evidence="1" id="KW-0479">Metal-binding</keyword>
<dbReference type="InterPro" id="IPR035892">
    <property type="entry name" value="C2_domain_sf"/>
</dbReference>
<feature type="compositionally biased region" description="Polar residues" evidence="3">
    <location>
        <begin position="586"/>
        <end position="600"/>
    </location>
</feature>
<accession>A0A8K0UW68</accession>
<evidence type="ECO:0000313" key="6">
    <source>
        <dbReference type="Proteomes" id="UP000813824"/>
    </source>
</evidence>
<sequence length="803" mass="85274">MSSTPREVGTLIAVILKARNLPNKRHIGKQDPYCTISFNGDKRRTKAIKRGGQHPEWDEEIRFTLFEDTAVDPTLLNDDGTPPPPPPKKDERGSVKIKGGKSMALACYAEDLREPDLIGETMVDLTEVLTKGETDEWFTLMNKDKYSGEVYLELTFWSNEPAPAKKLTPKPKPQKQYGGPGSFVPSGESPTHFGDGSYQQSSSRMSSFSSKSDSRDTIPSSLRASSSLAKVDLYVPPYESRNHRQSGSMDSTTTDFSEFGVGSRRRTSMPPSQSYLPRPSSSVGFSEHSPMQPRPSYGYDHGSYSDGGSSYGYDRPMTPTVPYHEGSLSSSEIVPYQAPYESTLAPRPPMRHPRYSIPASSSGFMPIPTPTPAPSGFQPTSSFHNIQSQATGTSLIPPSSSTPAPFGFAPTPTPAPMGYGPPPSRLPVPTSSFPQSSFPVSMMPSSSYPSIPPSHSSQSSLSFPSYGGSGFAPHQVPQQPPAQLPPPASNATQPLVPPPPPLTTPQQSYSASYDQGQAIPPSASPSYIQTHTSPQTIHDSPSPVLGQQSGGRPLPTSAGPAGNHARRQSSLPVPPSTSVGGGFSPTGMTSFGYPTSSHGTQGLPPPPTHNNGLPAPPSPNPSNGLPTPPAPTQGIPPSSVNQPPAQPGYSNSLPPPPPKANVSFNSQTLPGPPPPLPFNSTRLPSSSFPPPPPPSQGTYQQQPVAPGKQSFIPPPPPPQSSSRRPSLPPPPMPYQQQSGFQSLPPPPPPPTMLAQRGQQEVAIAFPSANLSQVSYPGPLPRPPSQHLPPSSSYGYPVQGGSWQ</sequence>
<feature type="domain" description="C2" evidence="4">
    <location>
        <begin position="1"/>
        <end position="138"/>
    </location>
</feature>
<dbReference type="Gene3D" id="2.60.40.150">
    <property type="entry name" value="C2 domain"/>
    <property type="match status" value="1"/>
</dbReference>
<dbReference type="PROSITE" id="PS50004">
    <property type="entry name" value="C2"/>
    <property type="match status" value="1"/>
</dbReference>
<feature type="compositionally biased region" description="Pro residues" evidence="3">
    <location>
        <begin position="411"/>
        <end position="426"/>
    </location>
</feature>
<feature type="compositionally biased region" description="Low complexity" evidence="3">
    <location>
        <begin position="427"/>
        <end position="477"/>
    </location>
</feature>
<feature type="region of interest" description="Disordered" evidence="3">
    <location>
        <begin position="389"/>
        <end position="758"/>
    </location>
</feature>
<gene>
    <name evidence="5" type="ORF">BXZ70DRAFT_918600</name>
</gene>
<name>A0A8K0UW68_9AGAR</name>
<feature type="compositionally biased region" description="Pro residues" evidence="3">
    <location>
        <begin position="777"/>
        <end position="786"/>
    </location>
</feature>
<dbReference type="AlphaFoldDB" id="A0A8K0UW68"/>
<dbReference type="PANTHER" id="PTHR46502:SF2">
    <property type="entry name" value="16 KDA PHLOEM PROTEIN 2"/>
    <property type="match status" value="1"/>
</dbReference>
<dbReference type="InterPro" id="IPR037791">
    <property type="entry name" value="C2_fungal_Inn1"/>
</dbReference>
<feature type="region of interest" description="Disordered" evidence="3">
    <location>
        <begin position="236"/>
        <end position="328"/>
    </location>
</feature>
<feature type="compositionally biased region" description="Low complexity" evidence="3">
    <location>
        <begin position="197"/>
        <end position="211"/>
    </location>
</feature>
<dbReference type="InterPro" id="IPR000008">
    <property type="entry name" value="C2_dom"/>
</dbReference>
<dbReference type="PANTHER" id="PTHR46502">
    <property type="entry name" value="C2 DOMAIN-CONTAINING"/>
    <property type="match status" value="1"/>
</dbReference>
<organism evidence="5 6">
    <name type="scientific">Cristinia sonorae</name>
    <dbReference type="NCBI Taxonomy" id="1940300"/>
    <lineage>
        <taxon>Eukaryota</taxon>
        <taxon>Fungi</taxon>
        <taxon>Dikarya</taxon>
        <taxon>Basidiomycota</taxon>
        <taxon>Agaricomycotina</taxon>
        <taxon>Agaricomycetes</taxon>
        <taxon>Agaricomycetidae</taxon>
        <taxon>Agaricales</taxon>
        <taxon>Pleurotineae</taxon>
        <taxon>Stephanosporaceae</taxon>
        <taxon>Cristinia</taxon>
    </lineage>
</organism>
<dbReference type="Proteomes" id="UP000813824">
    <property type="component" value="Unassembled WGS sequence"/>
</dbReference>
<feature type="region of interest" description="Disordered" evidence="3">
    <location>
        <begin position="770"/>
        <end position="803"/>
    </location>
</feature>
<dbReference type="CDD" id="cd08681">
    <property type="entry name" value="C2_fungal_Inn1p-like"/>
    <property type="match status" value="1"/>
</dbReference>
<feature type="compositionally biased region" description="Polar residues" evidence="3">
    <location>
        <begin position="389"/>
        <end position="401"/>
    </location>
</feature>
<feature type="compositionally biased region" description="Low complexity" evidence="3">
    <location>
        <begin position="296"/>
        <end position="314"/>
    </location>
</feature>
<dbReference type="GO" id="GO:0046872">
    <property type="term" value="F:metal ion binding"/>
    <property type="evidence" value="ECO:0007669"/>
    <property type="project" value="UniProtKB-KW"/>
</dbReference>
<dbReference type="EMBL" id="JAEVFJ010000003">
    <property type="protein sequence ID" value="KAH8106201.1"/>
    <property type="molecule type" value="Genomic_DNA"/>
</dbReference>
<dbReference type="SMART" id="SM00239">
    <property type="entry name" value="C2"/>
    <property type="match status" value="1"/>
</dbReference>
<feature type="compositionally biased region" description="Polar residues" evidence="3">
    <location>
        <begin position="524"/>
        <end position="539"/>
    </location>
</feature>
<feature type="compositionally biased region" description="Pro residues" evidence="3">
    <location>
        <begin position="603"/>
        <end position="631"/>
    </location>
</feature>
<dbReference type="OrthoDB" id="270970at2759"/>